<feature type="signal peptide" evidence="5">
    <location>
        <begin position="1"/>
        <end position="28"/>
    </location>
</feature>
<gene>
    <name evidence="7" type="ORF">EV696_1187</name>
</gene>
<dbReference type="Pfam" id="PF00561">
    <property type="entry name" value="Abhydrolase_1"/>
    <property type="match status" value="1"/>
</dbReference>
<keyword evidence="2 3" id="KW-0808">Transferase</keyword>
<keyword evidence="3" id="KW-0012">Acyltransferase</keyword>
<keyword evidence="5" id="KW-0732">Signal</keyword>
<sequence length="393" mass="43102">MPMGFIKLKQWMCRSLLLALSLTGSVSAETLLVQKQTLEIAPFTTFNGETIAQVRVGYETYGNLNADKSNAILITHYFSGSSHAAGKYRADDAQAGYWDAIIGPGKAIDTNRFFVVSVDTLVNLAVHDPNVITTGPASIDPKTNKPYGMTFPVISVGDFVQTQKALLDRFGINKLHAVVGASGGAIQALQWAATHPGFAERTVAVIGPGFKLDAHSIAELDTWLQPIVLDPNWRQGDYYAHSLPNFGLAHALRNVTIAALSSDWLDKQYGRQWHDPHQSPAQAFQHAFKISSELLKRGFDRAAVVDANHFLYTARAYQLFDVSDRVPAMKGRFLFIPAKTDRIFPPAMSHQAAEILRKNGVQAEVVEIDGGMGHLDGVFRIQLAGQAIKDFLQ</sequence>
<keyword evidence="8" id="KW-1185">Reference proteome</keyword>
<organism evidence="7 8">
    <name type="scientific">Permianibacter aggregans</name>
    <dbReference type="NCBI Taxonomy" id="1510150"/>
    <lineage>
        <taxon>Bacteria</taxon>
        <taxon>Pseudomonadati</taxon>
        <taxon>Pseudomonadota</taxon>
        <taxon>Gammaproteobacteria</taxon>
        <taxon>Pseudomonadales</taxon>
        <taxon>Pseudomonadaceae</taxon>
        <taxon>Permianibacter</taxon>
    </lineage>
</organism>
<keyword evidence="1 3" id="KW-0028">Amino-acid biosynthesis</keyword>
<evidence type="ECO:0000256" key="4">
    <source>
        <dbReference type="PIRSR" id="PIRSR000443-1"/>
    </source>
</evidence>
<comment type="subcellular location">
    <subcellularLocation>
        <location evidence="3">Cytoplasm</location>
    </subcellularLocation>
</comment>
<feature type="active site" description="Nucleophile" evidence="4">
    <location>
        <position position="182"/>
    </location>
</feature>
<dbReference type="NCBIfam" id="NF005262">
    <property type="entry name" value="PRK06765.1"/>
    <property type="match status" value="1"/>
</dbReference>
<dbReference type="HAMAP" id="MF_00296">
    <property type="entry name" value="MetX_acyltransf"/>
    <property type="match status" value="1"/>
</dbReference>
<comment type="similarity">
    <text evidence="3">Belongs to the AB hydrolase superfamily. MetX family.</text>
</comment>
<dbReference type="InterPro" id="IPR008220">
    <property type="entry name" value="HAT_MetX-like"/>
</dbReference>
<dbReference type="EMBL" id="SNYM01000018">
    <property type="protein sequence ID" value="TDQ45661.1"/>
    <property type="molecule type" value="Genomic_DNA"/>
</dbReference>
<feature type="active site" evidence="4">
    <location>
        <position position="374"/>
    </location>
</feature>
<evidence type="ECO:0000256" key="3">
    <source>
        <dbReference type="HAMAP-Rule" id="MF_00296"/>
    </source>
</evidence>
<dbReference type="PANTHER" id="PTHR32268">
    <property type="entry name" value="HOMOSERINE O-ACETYLTRANSFERASE"/>
    <property type="match status" value="1"/>
</dbReference>
<name>A0A4R6UFU5_9GAMM</name>
<evidence type="ECO:0000256" key="5">
    <source>
        <dbReference type="SAM" id="SignalP"/>
    </source>
</evidence>
<evidence type="ECO:0000313" key="8">
    <source>
        <dbReference type="Proteomes" id="UP000295375"/>
    </source>
</evidence>
<dbReference type="GO" id="GO:0004414">
    <property type="term" value="F:homoserine O-acetyltransferase activity"/>
    <property type="evidence" value="ECO:0007669"/>
    <property type="project" value="TreeGrafter"/>
</dbReference>
<protein>
    <recommendedName>
        <fullName evidence="3">Probable acyltransferase</fullName>
        <ecNumber evidence="3">2.3.1.-</ecNumber>
    </recommendedName>
</protein>
<dbReference type="Gene3D" id="1.10.1740.110">
    <property type="match status" value="1"/>
</dbReference>
<feature type="chain" id="PRO_5020742291" description="Probable acyltransferase" evidence="5">
    <location>
        <begin position="29"/>
        <end position="393"/>
    </location>
</feature>
<reference evidence="7 8" key="1">
    <citation type="submission" date="2019-03" db="EMBL/GenBank/DDBJ databases">
        <title>Genomic Encyclopedia of Type Strains, Phase IV (KMG-IV): sequencing the most valuable type-strain genomes for metagenomic binning, comparative biology and taxonomic classification.</title>
        <authorList>
            <person name="Goeker M."/>
        </authorList>
    </citation>
    <scope>NUCLEOTIDE SEQUENCE [LARGE SCALE GENOMIC DNA]</scope>
    <source>
        <strain evidence="7 8">DSM 103792</strain>
    </source>
</reference>
<dbReference type="GO" id="GO:0009092">
    <property type="term" value="P:homoserine metabolic process"/>
    <property type="evidence" value="ECO:0007669"/>
    <property type="project" value="TreeGrafter"/>
</dbReference>
<feature type="domain" description="AB hydrolase-1" evidence="6">
    <location>
        <begin position="150"/>
        <end position="371"/>
    </location>
</feature>
<evidence type="ECO:0000313" key="7">
    <source>
        <dbReference type="EMBL" id="TDQ45661.1"/>
    </source>
</evidence>
<evidence type="ECO:0000259" key="6">
    <source>
        <dbReference type="Pfam" id="PF00561"/>
    </source>
</evidence>
<accession>A0A4R6UFU5</accession>
<comment type="subunit">
    <text evidence="3">Homodimer.</text>
</comment>
<comment type="caution">
    <text evidence="7">The sequence shown here is derived from an EMBL/GenBank/DDBJ whole genome shotgun (WGS) entry which is preliminary data.</text>
</comment>
<dbReference type="AlphaFoldDB" id="A0A4R6UFU5"/>
<proteinExistence type="inferred from homology"/>
<dbReference type="Gene3D" id="3.40.50.1820">
    <property type="entry name" value="alpha/beta hydrolase"/>
    <property type="match status" value="1"/>
</dbReference>
<evidence type="ECO:0000256" key="2">
    <source>
        <dbReference type="ARBA" id="ARBA00022679"/>
    </source>
</evidence>
<dbReference type="GO" id="GO:0005737">
    <property type="term" value="C:cytoplasm"/>
    <property type="evidence" value="ECO:0007669"/>
    <property type="project" value="UniProtKB-SubCell"/>
</dbReference>
<keyword evidence="3" id="KW-0963">Cytoplasm</keyword>
<evidence type="ECO:0000256" key="1">
    <source>
        <dbReference type="ARBA" id="ARBA00022605"/>
    </source>
</evidence>
<comment type="caution">
    <text evidence="3">Lacks conserved residue(s) required for the propagation of feature annotation.</text>
</comment>
<dbReference type="Proteomes" id="UP000295375">
    <property type="component" value="Unassembled WGS sequence"/>
</dbReference>
<dbReference type="GO" id="GO:0009086">
    <property type="term" value="P:methionine biosynthetic process"/>
    <property type="evidence" value="ECO:0007669"/>
    <property type="project" value="TreeGrafter"/>
</dbReference>
<dbReference type="PIRSF" id="PIRSF000443">
    <property type="entry name" value="Homoser_Ac_trans"/>
    <property type="match status" value="1"/>
</dbReference>
<feature type="active site" evidence="3 4">
    <location>
        <position position="341"/>
    </location>
</feature>
<dbReference type="InterPro" id="IPR000073">
    <property type="entry name" value="AB_hydrolase_1"/>
</dbReference>
<dbReference type="PANTHER" id="PTHR32268:SF11">
    <property type="entry name" value="HOMOSERINE O-ACETYLTRANSFERASE"/>
    <property type="match status" value="1"/>
</dbReference>
<dbReference type="SUPFAM" id="SSF53474">
    <property type="entry name" value="alpha/beta-Hydrolases"/>
    <property type="match status" value="1"/>
</dbReference>
<dbReference type="EC" id="2.3.1.-" evidence="3"/>
<dbReference type="InterPro" id="IPR029058">
    <property type="entry name" value="AB_hydrolase_fold"/>
</dbReference>